<dbReference type="AlphaFoldDB" id="A0AAE0QGV2"/>
<name>A0AAE0QGV2_9TELE</name>
<protein>
    <submittedName>
        <fullName evidence="2">Uncharacterized protein</fullName>
    </submittedName>
</protein>
<organism evidence="2 3">
    <name type="scientific">Hemibagrus guttatus</name>
    <dbReference type="NCBI Taxonomy" id="175788"/>
    <lineage>
        <taxon>Eukaryota</taxon>
        <taxon>Metazoa</taxon>
        <taxon>Chordata</taxon>
        <taxon>Craniata</taxon>
        <taxon>Vertebrata</taxon>
        <taxon>Euteleostomi</taxon>
        <taxon>Actinopterygii</taxon>
        <taxon>Neopterygii</taxon>
        <taxon>Teleostei</taxon>
        <taxon>Ostariophysi</taxon>
        <taxon>Siluriformes</taxon>
        <taxon>Bagridae</taxon>
        <taxon>Hemibagrus</taxon>
    </lineage>
</organism>
<evidence type="ECO:0000313" key="2">
    <source>
        <dbReference type="EMBL" id="KAK3520423.1"/>
    </source>
</evidence>
<evidence type="ECO:0000313" key="3">
    <source>
        <dbReference type="Proteomes" id="UP001274896"/>
    </source>
</evidence>
<dbReference type="Proteomes" id="UP001274896">
    <property type="component" value="Unassembled WGS sequence"/>
</dbReference>
<reference evidence="2" key="1">
    <citation type="submission" date="2023-06" db="EMBL/GenBank/DDBJ databases">
        <title>Male Hemibagrus guttatus genome.</title>
        <authorList>
            <person name="Bian C."/>
        </authorList>
    </citation>
    <scope>NUCLEOTIDE SEQUENCE</scope>
    <source>
        <strain evidence="2">Male_cb2023</strain>
        <tissue evidence="2">Muscle</tissue>
    </source>
</reference>
<comment type="caution">
    <text evidence="2">The sequence shown here is derived from an EMBL/GenBank/DDBJ whole genome shotgun (WGS) entry which is preliminary data.</text>
</comment>
<evidence type="ECO:0000256" key="1">
    <source>
        <dbReference type="SAM" id="MobiDB-lite"/>
    </source>
</evidence>
<sequence length="146" mass="16359">MNDDATSDAIERHTCTMSGRGTLEDTEEINTNAPRFDKIEGIETKPVLRWESGTITLGFKRAQCENHLNFARHPVVLWVHESSQVQVILEEHLLPSAKTMFPQLRGLNFPTGQCAMPYSQSNQSLDGGSPDQEPVMASPISRFEPY</sequence>
<proteinExistence type="predicted"/>
<keyword evidence="3" id="KW-1185">Reference proteome</keyword>
<accession>A0AAE0QGV2</accession>
<dbReference type="EMBL" id="JAUCMX010000016">
    <property type="protein sequence ID" value="KAK3520423.1"/>
    <property type="molecule type" value="Genomic_DNA"/>
</dbReference>
<gene>
    <name evidence="2" type="ORF">QTP70_024171</name>
</gene>
<feature type="region of interest" description="Disordered" evidence="1">
    <location>
        <begin position="118"/>
        <end position="146"/>
    </location>
</feature>